<dbReference type="Gene3D" id="1.20.1250.20">
    <property type="entry name" value="MFS general substrate transporter like domains"/>
    <property type="match status" value="1"/>
</dbReference>
<dbReference type="PANTHER" id="PTHR23505:SF96">
    <property type="entry name" value="LP14756P"/>
    <property type="match status" value="1"/>
</dbReference>
<dbReference type="Pfam" id="PF07690">
    <property type="entry name" value="MFS_1"/>
    <property type="match status" value="1"/>
</dbReference>
<name>A0AAV8WKK6_9CUCU</name>
<dbReference type="PANTHER" id="PTHR23505">
    <property type="entry name" value="SPINSTER"/>
    <property type="match status" value="1"/>
</dbReference>
<keyword evidence="10" id="KW-1185">Reference proteome</keyword>
<comment type="similarity">
    <text evidence="6">Belongs to the major facilitator superfamily. Spinster (TC 2.A.1.49) family.</text>
</comment>
<proteinExistence type="inferred from homology"/>
<keyword evidence="2" id="KW-0813">Transport</keyword>
<dbReference type="PROSITE" id="PS50850">
    <property type="entry name" value="MFS"/>
    <property type="match status" value="1"/>
</dbReference>
<comment type="caution">
    <text evidence="9">The sequence shown here is derived from an EMBL/GenBank/DDBJ whole genome shotgun (WGS) entry which is preliminary data.</text>
</comment>
<organism evidence="9 10">
    <name type="scientific">Rhamnusium bicolor</name>
    <dbReference type="NCBI Taxonomy" id="1586634"/>
    <lineage>
        <taxon>Eukaryota</taxon>
        <taxon>Metazoa</taxon>
        <taxon>Ecdysozoa</taxon>
        <taxon>Arthropoda</taxon>
        <taxon>Hexapoda</taxon>
        <taxon>Insecta</taxon>
        <taxon>Pterygota</taxon>
        <taxon>Neoptera</taxon>
        <taxon>Endopterygota</taxon>
        <taxon>Coleoptera</taxon>
        <taxon>Polyphaga</taxon>
        <taxon>Cucujiformia</taxon>
        <taxon>Chrysomeloidea</taxon>
        <taxon>Cerambycidae</taxon>
        <taxon>Lepturinae</taxon>
        <taxon>Rhagiini</taxon>
        <taxon>Rhamnusium</taxon>
    </lineage>
</organism>
<evidence type="ECO:0000256" key="1">
    <source>
        <dbReference type="ARBA" id="ARBA00004141"/>
    </source>
</evidence>
<evidence type="ECO:0000256" key="4">
    <source>
        <dbReference type="ARBA" id="ARBA00022989"/>
    </source>
</evidence>
<dbReference type="EMBL" id="JANEYF010005697">
    <property type="protein sequence ID" value="KAJ8927295.1"/>
    <property type="molecule type" value="Genomic_DNA"/>
</dbReference>
<dbReference type="InterPro" id="IPR011701">
    <property type="entry name" value="MFS"/>
</dbReference>
<dbReference type="GO" id="GO:0022857">
    <property type="term" value="F:transmembrane transporter activity"/>
    <property type="evidence" value="ECO:0007669"/>
    <property type="project" value="InterPro"/>
</dbReference>
<accession>A0AAV8WKK6</accession>
<dbReference type="Proteomes" id="UP001162156">
    <property type="component" value="Unassembled WGS sequence"/>
</dbReference>
<dbReference type="InterPro" id="IPR044770">
    <property type="entry name" value="MFS_spinster-like"/>
</dbReference>
<sequence length="105" mass="11677">MHLKLIFKSTVCFRVKMLAVCTVIFGIAIILSGGVNEYWQLVLLRMIMAAGESACNPLATGILSDIFPEEQRALVMSVFNWGIYGGYGESHFSKNSFKKLLISLK</sequence>
<dbReference type="AlphaFoldDB" id="A0AAV8WKK6"/>
<dbReference type="InterPro" id="IPR020846">
    <property type="entry name" value="MFS_dom"/>
</dbReference>
<keyword evidence="3 7" id="KW-0812">Transmembrane</keyword>
<protein>
    <recommendedName>
        <fullName evidence="8">Major facilitator superfamily (MFS) profile domain-containing protein</fullName>
    </recommendedName>
</protein>
<evidence type="ECO:0000259" key="8">
    <source>
        <dbReference type="PROSITE" id="PS50850"/>
    </source>
</evidence>
<keyword evidence="4 7" id="KW-1133">Transmembrane helix</keyword>
<dbReference type="SUPFAM" id="SSF103473">
    <property type="entry name" value="MFS general substrate transporter"/>
    <property type="match status" value="1"/>
</dbReference>
<reference evidence="9" key="1">
    <citation type="journal article" date="2023" name="Insect Mol. Biol.">
        <title>Genome sequencing provides insights into the evolution of gene families encoding plant cell wall-degrading enzymes in longhorned beetles.</title>
        <authorList>
            <person name="Shin N.R."/>
            <person name="Okamura Y."/>
            <person name="Kirsch R."/>
            <person name="Pauchet Y."/>
        </authorList>
    </citation>
    <scope>NUCLEOTIDE SEQUENCE</scope>
    <source>
        <strain evidence="9">RBIC_L_NR</strain>
    </source>
</reference>
<evidence type="ECO:0000256" key="3">
    <source>
        <dbReference type="ARBA" id="ARBA00022692"/>
    </source>
</evidence>
<evidence type="ECO:0000256" key="2">
    <source>
        <dbReference type="ARBA" id="ARBA00022448"/>
    </source>
</evidence>
<keyword evidence="5 7" id="KW-0472">Membrane</keyword>
<evidence type="ECO:0000313" key="9">
    <source>
        <dbReference type="EMBL" id="KAJ8927295.1"/>
    </source>
</evidence>
<evidence type="ECO:0000256" key="6">
    <source>
        <dbReference type="ARBA" id="ARBA00024338"/>
    </source>
</evidence>
<evidence type="ECO:0000256" key="5">
    <source>
        <dbReference type="ARBA" id="ARBA00023136"/>
    </source>
</evidence>
<feature type="transmembrane region" description="Helical" evidence="7">
    <location>
        <begin position="17"/>
        <end position="39"/>
    </location>
</feature>
<dbReference type="GO" id="GO:0016020">
    <property type="term" value="C:membrane"/>
    <property type="evidence" value="ECO:0007669"/>
    <property type="project" value="UniProtKB-SubCell"/>
</dbReference>
<feature type="domain" description="Major facilitator superfamily (MFS) profile" evidence="8">
    <location>
        <begin position="1"/>
        <end position="105"/>
    </location>
</feature>
<dbReference type="InterPro" id="IPR036259">
    <property type="entry name" value="MFS_trans_sf"/>
</dbReference>
<evidence type="ECO:0000256" key="7">
    <source>
        <dbReference type="SAM" id="Phobius"/>
    </source>
</evidence>
<evidence type="ECO:0000313" key="10">
    <source>
        <dbReference type="Proteomes" id="UP001162156"/>
    </source>
</evidence>
<gene>
    <name evidence="9" type="ORF">NQ314_020258</name>
</gene>
<comment type="subcellular location">
    <subcellularLocation>
        <location evidence="1">Membrane</location>
        <topology evidence="1">Multi-pass membrane protein</topology>
    </subcellularLocation>
</comment>